<accession>A0A914I058</accession>
<evidence type="ECO:0000256" key="1">
    <source>
        <dbReference type="SAM" id="MobiDB-lite"/>
    </source>
</evidence>
<dbReference type="AlphaFoldDB" id="A0A914I058"/>
<sequence length="108" mass="11853">MAEDKENARTLLHIQSKMVKERLRRREMSTLRSGGCQIDQFCLTTPAVNSSGWLWTYLFRAADQLFKKKFLETIGAASSLLSDAAPTTSSSSKTTTTAATGNASGKEF</sequence>
<dbReference type="WBParaSite" id="Gr19_v10_g5677.t1">
    <property type="protein sequence ID" value="Gr19_v10_g5677.t1"/>
    <property type="gene ID" value="Gr19_v10_g5677"/>
</dbReference>
<dbReference type="Proteomes" id="UP000887572">
    <property type="component" value="Unplaced"/>
</dbReference>
<feature type="region of interest" description="Disordered" evidence="1">
    <location>
        <begin position="82"/>
        <end position="108"/>
    </location>
</feature>
<name>A0A914I058_GLORO</name>
<reference evidence="3" key="1">
    <citation type="submission" date="2022-11" db="UniProtKB">
        <authorList>
            <consortium name="WormBaseParasite"/>
        </authorList>
    </citation>
    <scope>IDENTIFICATION</scope>
</reference>
<evidence type="ECO:0000313" key="3">
    <source>
        <dbReference type="WBParaSite" id="Gr19_v10_g5677.t1"/>
    </source>
</evidence>
<proteinExistence type="predicted"/>
<evidence type="ECO:0000313" key="2">
    <source>
        <dbReference type="Proteomes" id="UP000887572"/>
    </source>
</evidence>
<organism evidence="2 3">
    <name type="scientific">Globodera rostochiensis</name>
    <name type="common">Golden nematode worm</name>
    <name type="synonym">Heterodera rostochiensis</name>
    <dbReference type="NCBI Taxonomy" id="31243"/>
    <lineage>
        <taxon>Eukaryota</taxon>
        <taxon>Metazoa</taxon>
        <taxon>Ecdysozoa</taxon>
        <taxon>Nematoda</taxon>
        <taxon>Chromadorea</taxon>
        <taxon>Rhabditida</taxon>
        <taxon>Tylenchina</taxon>
        <taxon>Tylenchomorpha</taxon>
        <taxon>Tylenchoidea</taxon>
        <taxon>Heteroderidae</taxon>
        <taxon>Heteroderinae</taxon>
        <taxon>Globodera</taxon>
    </lineage>
</organism>
<protein>
    <submittedName>
        <fullName evidence="3">Uncharacterized protein</fullName>
    </submittedName>
</protein>
<keyword evidence="2" id="KW-1185">Reference proteome</keyword>